<dbReference type="PANTHER" id="PTHR10159:SF525">
    <property type="entry name" value="MAP KINASE PHOSPHATASE WITH LEUCINE-RICH REPEATS PROTEIN 3"/>
    <property type="match status" value="1"/>
</dbReference>
<dbReference type="SMART" id="SM00195">
    <property type="entry name" value="DSPc"/>
    <property type="match status" value="1"/>
</dbReference>
<dbReference type="Pfam" id="PF00782">
    <property type="entry name" value="DSPc"/>
    <property type="match status" value="1"/>
</dbReference>
<dbReference type="Gene3D" id="3.90.190.10">
    <property type="entry name" value="Protein tyrosine phosphatase superfamily"/>
    <property type="match status" value="1"/>
</dbReference>
<dbReference type="GO" id="GO:0043409">
    <property type="term" value="P:negative regulation of MAPK cascade"/>
    <property type="evidence" value="ECO:0007669"/>
    <property type="project" value="TreeGrafter"/>
</dbReference>
<feature type="domain" description="Tyrosine-protein phosphatase" evidence="5">
    <location>
        <begin position="55"/>
        <end position="184"/>
    </location>
</feature>
<evidence type="ECO:0000259" key="6">
    <source>
        <dbReference type="PROSITE" id="PS50056"/>
    </source>
</evidence>
<dbReference type="PANTHER" id="PTHR10159">
    <property type="entry name" value="DUAL SPECIFICITY PROTEIN PHOSPHATASE"/>
    <property type="match status" value="1"/>
</dbReference>
<protein>
    <recommendedName>
        <fullName evidence="2">protein-tyrosine-phosphatase</fullName>
        <ecNumber evidence="2">3.1.3.48</ecNumber>
    </recommendedName>
</protein>
<dbReference type="PROSITE" id="PS50056">
    <property type="entry name" value="TYR_PHOSPHATASE_2"/>
    <property type="match status" value="1"/>
</dbReference>
<evidence type="ECO:0000313" key="8">
    <source>
        <dbReference type="Proteomes" id="UP000663828"/>
    </source>
</evidence>
<dbReference type="InterPro" id="IPR000340">
    <property type="entry name" value="Dual-sp_phosphatase_cat-dom"/>
</dbReference>
<dbReference type="AlphaFoldDB" id="A0A813XGK9"/>
<dbReference type="Proteomes" id="UP000663828">
    <property type="component" value="Unassembled WGS sequence"/>
</dbReference>
<dbReference type="GO" id="GO:0004725">
    <property type="term" value="F:protein tyrosine phosphatase activity"/>
    <property type="evidence" value="ECO:0007669"/>
    <property type="project" value="UniProtKB-EC"/>
</dbReference>
<evidence type="ECO:0000256" key="1">
    <source>
        <dbReference type="ARBA" id="ARBA00008601"/>
    </source>
</evidence>
<reference evidence="7" key="1">
    <citation type="submission" date="2021-02" db="EMBL/GenBank/DDBJ databases">
        <authorList>
            <person name="Nowell W R."/>
        </authorList>
    </citation>
    <scope>NUCLEOTIDE SEQUENCE</scope>
</reference>
<comment type="caution">
    <text evidence="7">The sequence shown here is derived from an EMBL/GenBank/DDBJ whole genome shotgun (WGS) entry which is preliminary data.</text>
</comment>
<dbReference type="EC" id="3.1.3.48" evidence="2"/>
<name>A0A813XGK9_ADIRI</name>
<dbReference type="GO" id="GO:0005737">
    <property type="term" value="C:cytoplasm"/>
    <property type="evidence" value="ECO:0007669"/>
    <property type="project" value="TreeGrafter"/>
</dbReference>
<sequence>MTDPLFSRSSLADDDVLASVWCPTEEELRRLKEIYEIEPRGIAFERFLRSGSEEEPSLVLDGFLFLGNLQNGSNGAVLERLKITHIINVSETDVRNKLHPNRFHIVHIPMGDDVQTDIRKHFDSTNELLHNYYLQGQRCLVHCAAGVSRSVTIVLAYLMRYHHDTLKHAFLYLMEKRPQIYPNE</sequence>
<gene>
    <name evidence="7" type="ORF">XAT740_LOCUS6336</name>
</gene>
<organism evidence="7 8">
    <name type="scientific">Adineta ricciae</name>
    <name type="common">Rotifer</name>
    <dbReference type="NCBI Taxonomy" id="249248"/>
    <lineage>
        <taxon>Eukaryota</taxon>
        <taxon>Metazoa</taxon>
        <taxon>Spiralia</taxon>
        <taxon>Gnathifera</taxon>
        <taxon>Rotifera</taxon>
        <taxon>Eurotatoria</taxon>
        <taxon>Bdelloidea</taxon>
        <taxon>Adinetida</taxon>
        <taxon>Adinetidae</taxon>
        <taxon>Adineta</taxon>
    </lineage>
</organism>
<dbReference type="InterPro" id="IPR000387">
    <property type="entry name" value="Tyr_Pase_dom"/>
</dbReference>
<keyword evidence="8" id="KW-1185">Reference proteome</keyword>
<dbReference type="SUPFAM" id="SSF52799">
    <property type="entry name" value="(Phosphotyrosine protein) phosphatases II"/>
    <property type="match status" value="1"/>
</dbReference>
<dbReference type="PROSITE" id="PS50054">
    <property type="entry name" value="TYR_PHOSPHATASE_DUAL"/>
    <property type="match status" value="1"/>
</dbReference>
<comment type="similarity">
    <text evidence="1">Belongs to the protein-tyrosine phosphatase family. Non-receptor class dual specificity subfamily.</text>
</comment>
<evidence type="ECO:0000256" key="3">
    <source>
        <dbReference type="ARBA" id="ARBA00022801"/>
    </source>
</evidence>
<keyword evidence="4" id="KW-0904">Protein phosphatase</keyword>
<evidence type="ECO:0000313" key="7">
    <source>
        <dbReference type="EMBL" id="CAF0867920.1"/>
    </source>
</evidence>
<feature type="domain" description="Tyrosine specific protein phosphatases" evidence="6">
    <location>
        <begin position="119"/>
        <end position="184"/>
    </location>
</feature>
<feature type="non-terminal residue" evidence="7">
    <location>
        <position position="1"/>
    </location>
</feature>
<dbReference type="EMBL" id="CAJNOR010000287">
    <property type="protein sequence ID" value="CAF0867920.1"/>
    <property type="molecule type" value="Genomic_DNA"/>
</dbReference>
<evidence type="ECO:0000256" key="4">
    <source>
        <dbReference type="ARBA" id="ARBA00022912"/>
    </source>
</evidence>
<dbReference type="InterPro" id="IPR029021">
    <property type="entry name" value="Prot-tyrosine_phosphatase-like"/>
</dbReference>
<dbReference type="CDD" id="cd14498">
    <property type="entry name" value="DSP"/>
    <property type="match status" value="1"/>
</dbReference>
<proteinExistence type="inferred from homology"/>
<evidence type="ECO:0000259" key="5">
    <source>
        <dbReference type="PROSITE" id="PS50054"/>
    </source>
</evidence>
<dbReference type="InterPro" id="IPR020422">
    <property type="entry name" value="TYR_PHOSPHATASE_DUAL_dom"/>
</dbReference>
<evidence type="ECO:0000256" key="2">
    <source>
        <dbReference type="ARBA" id="ARBA00013064"/>
    </source>
</evidence>
<accession>A0A813XGK9</accession>
<keyword evidence="3" id="KW-0378">Hydrolase</keyword>